<dbReference type="GO" id="GO:0008408">
    <property type="term" value="F:3'-5' exonuclease activity"/>
    <property type="evidence" value="ECO:0007669"/>
    <property type="project" value="InterPro"/>
</dbReference>
<dbReference type="KEGG" id="cvn:111123321"/>
<dbReference type="RefSeq" id="XP_022321285.1">
    <property type="nucleotide sequence ID" value="XM_022465577.1"/>
</dbReference>
<dbReference type="OrthoDB" id="26838at2759"/>
<dbReference type="PANTHER" id="PTHR46814">
    <property type="entry name" value="EGALITARIAN, ISOFORM B"/>
    <property type="match status" value="1"/>
</dbReference>
<dbReference type="Proteomes" id="UP000694844">
    <property type="component" value="Chromosome 3"/>
</dbReference>
<evidence type="ECO:0000313" key="4">
    <source>
        <dbReference type="RefSeq" id="XP_022321285.1"/>
    </source>
</evidence>
<reference evidence="3 4" key="1">
    <citation type="submission" date="2025-04" db="UniProtKB">
        <authorList>
            <consortium name="RefSeq"/>
        </authorList>
    </citation>
    <scope>IDENTIFICATION</scope>
    <source>
        <tissue evidence="3 4">Whole sample</tissue>
    </source>
</reference>
<dbReference type="InterPro" id="IPR012337">
    <property type="entry name" value="RNaseH-like_sf"/>
</dbReference>
<protein>
    <submittedName>
        <fullName evidence="3 4">PiRNA biogenesis protein EXD1-like</fullName>
    </submittedName>
</protein>
<dbReference type="RefSeq" id="XP_022321284.1">
    <property type="nucleotide sequence ID" value="XM_022465576.1"/>
</dbReference>
<evidence type="ECO:0000259" key="1">
    <source>
        <dbReference type="SMART" id="SM00474"/>
    </source>
</evidence>
<dbReference type="GO" id="GO:0003676">
    <property type="term" value="F:nucleic acid binding"/>
    <property type="evidence" value="ECO:0007669"/>
    <property type="project" value="InterPro"/>
</dbReference>
<sequence>MTEPKIEIVKEIGHCRHVVHALLREPVLAVDCEGIQLGADGPLTLVQVGTVSGDVYLFDLQENKQLFTDGRLQKLLESNEIVKVIHACSNDSAALFHQFEVTLKNVFDTQVADIVLEENKGRLLCPPLKLQIMCEKYSNAEKVSEYKNELKTQWCKTEGDFWAKRPLTDEMISYAAGDVRALVPEVYEEQLRLLEENKLLGIFEERVLESVNLSIDPEAKTKRRERINERIRDIINSIDENWDDSTTLSDFSEDGDELRALKRIDMKEAREKSEFINRLKTESILCELKELEEEMASEGNEYMVKGYTHLILSRFSNHPDKNVSKQARKIKENHQDIILRDIEVKYSTDSSLTHLSSSEKDVLRTLTPKSTTDERFSDIILSLYWILMEEDLDRKTEMFKEKGKDFKMKERYYKKLKFYVARGTDVPDSLKVKARKLKRQLDSKFGRDVIPE</sequence>
<dbReference type="SMART" id="SM00474">
    <property type="entry name" value="35EXOc"/>
    <property type="match status" value="1"/>
</dbReference>
<dbReference type="InterPro" id="IPR036397">
    <property type="entry name" value="RNaseH_sf"/>
</dbReference>
<keyword evidence="2" id="KW-1185">Reference proteome</keyword>
<dbReference type="Pfam" id="PF01612">
    <property type="entry name" value="DNA_pol_A_exo1"/>
    <property type="match status" value="1"/>
</dbReference>
<dbReference type="AlphaFoldDB" id="A0A8B8D0G3"/>
<feature type="domain" description="3'-5' exonuclease" evidence="1">
    <location>
        <begin position="6"/>
        <end position="195"/>
    </location>
</feature>
<accession>A0A8B8D0G3</accession>
<dbReference type="Gene3D" id="3.30.420.10">
    <property type="entry name" value="Ribonuclease H-like superfamily/Ribonuclease H"/>
    <property type="match status" value="1"/>
</dbReference>
<name>A0A8B8D0G3_CRAVI</name>
<gene>
    <name evidence="3 4" type="primary">LOC111123321</name>
</gene>
<proteinExistence type="predicted"/>
<evidence type="ECO:0000313" key="2">
    <source>
        <dbReference type="Proteomes" id="UP000694844"/>
    </source>
</evidence>
<organism evidence="2 4">
    <name type="scientific">Crassostrea virginica</name>
    <name type="common">Eastern oyster</name>
    <dbReference type="NCBI Taxonomy" id="6565"/>
    <lineage>
        <taxon>Eukaryota</taxon>
        <taxon>Metazoa</taxon>
        <taxon>Spiralia</taxon>
        <taxon>Lophotrochozoa</taxon>
        <taxon>Mollusca</taxon>
        <taxon>Bivalvia</taxon>
        <taxon>Autobranchia</taxon>
        <taxon>Pteriomorphia</taxon>
        <taxon>Ostreida</taxon>
        <taxon>Ostreoidea</taxon>
        <taxon>Ostreidae</taxon>
        <taxon>Crassostrea</taxon>
    </lineage>
</organism>
<dbReference type="InterPro" id="IPR002562">
    <property type="entry name" value="3'-5'_exonuclease_dom"/>
</dbReference>
<evidence type="ECO:0000313" key="3">
    <source>
        <dbReference type="RefSeq" id="XP_022321284.1"/>
    </source>
</evidence>
<dbReference type="PANTHER" id="PTHR46814:SF1">
    <property type="entry name" value="EGALITARIAN, ISOFORM B"/>
    <property type="match status" value="1"/>
</dbReference>
<dbReference type="GO" id="GO:0006139">
    <property type="term" value="P:nucleobase-containing compound metabolic process"/>
    <property type="evidence" value="ECO:0007669"/>
    <property type="project" value="InterPro"/>
</dbReference>
<dbReference type="GeneID" id="111123321"/>
<dbReference type="SUPFAM" id="SSF53098">
    <property type="entry name" value="Ribonuclease H-like"/>
    <property type="match status" value="1"/>
</dbReference>